<reference evidence="1 2" key="1">
    <citation type="submission" date="2021-05" db="EMBL/GenBank/DDBJ databases">
        <title>The draft genome of Geobacter pelophilus DSM 12255.</title>
        <authorList>
            <person name="Xu Z."/>
            <person name="Masuda Y."/>
            <person name="Itoh H."/>
            <person name="Senoo K."/>
        </authorList>
    </citation>
    <scope>NUCLEOTIDE SEQUENCE [LARGE SCALE GENOMIC DNA]</scope>
    <source>
        <strain evidence="1 2">DSM 12255</strain>
    </source>
</reference>
<gene>
    <name evidence="1" type="ORF">KI809_13930</name>
</gene>
<keyword evidence="2" id="KW-1185">Reference proteome</keyword>
<organism evidence="1 2">
    <name type="scientific">Geoanaerobacter pelophilus</name>
    <dbReference type="NCBI Taxonomy" id="60036"/>
    <lineage>
        <taxon>Bacteria</taxon>
        <taxon>Pseudomonadati</taxon>
        <taxon>Thermodesulfobacteriota</taxon>
        <taxon>Desulfuromonadia</taxon>
        <taxon>Geobacterales</taxon>
        <taxon>Geobacteraceae</taxon>
        <taxon>Geoanaerobacter</taxon>
    </lineage>
</organism>
<evidence type="ECO:0000313" key="1">
    <source>
        <dbReference type="EMBL" id="MBT0665402.1"/>
    </source>
</evidence>
<dbReference type="Proteomes" id="UP000811899">
    <property type="component" value="Unassembled WGS sequence"/>
</dbReference>
<protein>
    <submittedName>
        <fullName evidence="1">Type II toxin-antitoxin system YoeB family toxin</fullName>
    </submittedName>
</protein>
<sequence>MISRSIKNRAELSIVPGPWSRRLTQKHRIVYLSS</sequence>
<proteinExistence type="predicted"/>
<evidence type="ECO:0000313" key="2">
    <source>
        <dbReference type="Proteomes" id="UP000811899"/>
    </source>
</evidence>
<dbReference type="AlphaFoldDB" id="A0AAW4L5G5"/>
<dbReference type="EMBL" id="JAHCVJ010000005">
    <property type="protein sequence ID" value="MBT0665402.1"/>
    <property type="molecule type" value="Genomic_DNA"/>
</dbReference>
<name>A0AAW4L5G5_9BACT</name>
<accession>A0AAW4L5G5</accession>
<comment type="caution">
    <text evidence="1">The sequence shown here is derived from an EMBL/GenBank/DDBJ whole genome shotgun (WGS) entry which is preliminary data.</text>
</comment>